<evidence type="ECO:0000313" key="2">
    <source>
        <dbReference type="EMBL" id="SHH27332.1"/>
    </source>
</evidence>
<sequence length="288" mass="31554">MEENTTYKSFNYLDNYTPPEGIQVYYNTEKTLTVKKNDCSKGTAGNLVTLTAGANKFVSTESIADANQQAESWLSANVQAYANNTGTCSIRETGWRGASPSCVIEPSTTLQPFDYMVIRYKWALGAGRDFDTFTGIVSTGTPWDNKYMGYGHAQGTELPNNGSASTSYIMFAGDNQQNNGVEACLVNFDKLASDYTSLKSIPIRMAGAWYGQIGTGNIDIEITTFSGGTMEKSGYDFINVDGSQIQQLNFSKNIPYPPNWVNDVDQVTNIGYITYNVDSSTAKVVITY</sequence>
<dbReference type="RefSeq" id="WP_073416953.1">
    <property type="nucleotide sequence ID" value="NZ_FQWC01000006.1"/>
</dbReference>
<dbReference type="InterPro" id="IPR046020">
    <property type="entry name" value="DUF5977"/>
</dbReference>
<feature type="domain" description="DUF5977" evidence="1">
    <location>
        <begin position="25"/>
        <end position="89"/>
    </location>
</feature>
<dbReference type="OrthoDB" id="1325302at2"/>
<dbReference type="EMBL" id="FQWC01000006">
    <property type="protein sequence ID" value="SHH27332.1"/>
    <property type="molecule type" value="Genomic_DNA"/>
</dbReference>
<proteinExistence type="predicted"/>
<dbReference type="Pfam" id="PF19404">
    <property type="entry name" value="DUF5977"/>
    <property type="match status" value="1"/>
</dbReference>
<organism evidence="2 3">
    <name type="scientific">Flavobacterium defluvii</name>
    <dbReference type="NCBI Taxonomy" id="370979"/>
    <lineage>
        <taxon>Bacteria</taxon>
        <taxon>Pseudomonadati</taxon>
        <taxon>Bacteroidota</taxon>
        <taxon>Flavobacteriia</taxon>
        <taxon>Flavobacteriales</taxon>
        <taxon>Flavobacteriaceae</taxon>
        <taxon>Flavobacterium</taxon>
    </lineage>
</organism>
<protein>
    <recommendedName>
        <fullName evidence="1">DUF5977 domain-containing protein</fullName>
    </recommendedName>
</protein>
<dbReference type="Proteomes" id="UP000184071">
    <property type="component" value="Unassembled WGS sequence"/>
</dbReference>
<accession>A0A1M5RLY0</accession>
<dbReference type="AlphaFoldDB" id="A0A1M5RLY0"/>
<keyword evidence="3" id="KW-1185">Reference proteome</keyword>
<name>A0A1M5RLY0_9FLAO</name>
<gene>
    <name evidence="2" type="ORF">SAMN05443663_106254</name>
</gene>
<evidence type="ECO:0000313" key="3">
    <source>
        <dbReference type="Proteomes" id="UP000184071"/>
    </source>
</evidence>
<reference evidence="3" key="1">
    <citation type="submission" date="2016-11" db="EMBL/GenBank/DDBJ databases">
        <authorList>
            <person name="Varghese N."/>
            <person name="Submissions S."/>
        </authorList>
    </citation>
    <scope>NUCLEOTIDE SEQUENCE [LARGE SCALE GENOMIC DNA]</scope>
    <source>
        <strain evidence="3">DSM 17963</strain>
    </source>
</reference>
<dbReference type="STRING" id="370979.SAMN05443663_106254"/>
<evidence type="ECO:0000259" key="1">
    <source>
        <dbReference type="Pfam" id="PF19404"/>
    </source>
</evidence>